<evidence type="ECO:0000313" key="10">
    <source>
        <dbReference type="EMBL" id="RWX73485.1"/>
    </source>
</evidence>
<dbReference type="FunFam" id="3.40.50.1370:FF:000002">
    <property type="entry name" value="Aspartate carbamoyltransferase 2"/>
    <property type="match status" value="1"/>
</dbReference>
<comment type="catalytic activity">
    <reaction evidence="6 7">
        <text>carbamoyl phosphate + L-aspartate = N-carbamoyl-L-aspartate + phosphate + H(+)</text>
        <dbReference type="Rhea" id="RHEA:20013"/>
        <dbReference type="ChEBI" id="CHEBI:15378"/>
        <dbReference type="ChEBI" id="CHEBI:29991"/>
        <dbReference type="ChEBI" id="CHEBI:32814"/>
        <dbReference type="ChEBI" id="CHEBI:43474"/>
        <dbReference type="ChEBI" id="CHEBI:58228"/>
        <dbReference type="EC" id="2.1.3.2"/>
    </reaction>
</comment>
<dbReference type="GO" id="GO:0004070">
    <property type="term" value="F:aspartate carbamoyltransferase activity"/>
    <property type="evidence" value="ECO:0007669"/>
    <property type="project" value="UniProtKB-UniRule"/>
</dbReference>
<feature type="binding site" evidence="7">
    <location>
        <position position="55"/>
    </location>
    <ligand>
        <name>carbamoyl phosphate</name>
        <dbReference type="ChEBI" id="CHEBI:58228"/>
    </ligand>
</feature>
<reference evidence="10 11" key="1">
    <citation type="submission" date="2018-12" db="EMBL/GenBank/DDBJ databases">
        <title>The complete genome of the methanogenic archaea of the candidate phylum Verstraetearchaeota, obtained from the metagenome of underground thermal water.</title>
        <authorList>
            <person name="Kadnikov V.V."/>
            <person name="Mardanov A.V."/>
            <person name="Beletsky A.V."/>
            <person name="Karnachuk O.V."/>
            <person name="Ravin N.V."/>
        </authorList>
    </citation>
    <scope>NUCLEOTIDE SEQUENCE [LARGE SCALE GENOMIC DNA]</scope>
    <source>
        <strain evidence="10">Ch88</strain>
    </source>
</reference>
<comment type="similarity">
    <text evidence="2 7">Belongs to the aspartate/ornithine carbamoyltransferase superfamily. ATCase family.</text>
</comment>
<feature type="binding site" evidence="7">
    <location>
        <position position="275"/>
    </location>
    <ligand>
        <name>carbamoyl phosphate</name>
        <dbReference type="ChEBI" id="CHEBI:58228"/>
    </ligand>
</feature>
<feature type="binding site" evidence="7">
    <location>
        <position position="83"/>
    </location>
    <ligand>
        <name>L-aspartate</name>
        <dbReference type="ChEBI" id="CHEBI:29991"/>
    </ligand>
</feature>
<dbReference type="EC" id="2.1.3.2" evidence="7"/>
<feature type="binding site" evidence="7">
    <location>
        <position position="235"/>
    </location>
    <ligand>
        <name>L-aspartate</name>
        <dbReference type="ChEBI" id="CHEBI:29991"/>
    </ligand>
</feature>
<keyword evidence="4 7" id="KW-0665">Pyrimidine biosynthesis</keyword>
<name>A0A444L7B8_METS7</name>
<dbReference type="InterPro" id="IPR002082">
    <property type="entry name" value="Asp_carbamoyltransf"/>
</dbReference>
<evidence type="ECO:0000256" key="1">
    <source>
        <dbReference type="ARBA" id="ARBA00004852"/>
    </source>
</evidence>
<feature type="binding site" evidence="7">
    <location>
        <position position="274"/>
    </location>
    <ligand>
        <name>carbamoyl phosphate</name>
        <dbReference type="ChEBI" id="CHEBI:58228"/>
    </ligand>
</feature>
<feature type="binding site" evidence="7">
    <location>
        <position position="104"/>
    </location>
    <ligand>
        <name>carbamoyl phosphate</name>
        <dbReference type="ChEBI" id="CHEBI:58228"/>
    </ligand>
</feature>
<dbReference type="PRINTS" id="PR00101">
    <property type="entry name" value="ATCASE"/>
</dbReference>
<dbReference type="AlphaFoldDB" id="A0A444L7B8"/>
<evidence type="ECO:0000256" key="7">
    <source>
        <dbReference type="HAMAP-Rule" id="MF_00001"/>
    </source>
</evidence>
<dbReference type="GO" id="GO:0016597">
    <property type="term" value="F:amino acid binding"/>
    <property type="evidence" value="ECO:0007669"/>
    <property type="project" value="InterPro"/>
</dbReference>
<organism evidence="10 11">
    <name type="scientific">Methanosuratincola subterraneus</name>
    <dbReference type="NCBI Taxonomy" id="2593994"/>
    <lineage>
        <taxon>Archaea</taxon>
        <taxon>Thermoproteota</taxon>
        <taxon>Methanosuratincolia</taxon>
        <taxon>Candidatus Methanomethylicales</taxon>
        <taxon>Candidatus Methanomethylicaceae</taxon>
        <taxon>Candidatus Methanosuratincola (ex Vanwonterghem et al. 2016)</taxon>
    </lineage>
</organism>
<dbReference type="NCBIfam" id="NF002032">
    <property type="entry name" value="PRK00856.1"/>
    <property type="match status" value="1"/>
</dbReference>
<proteinExistence type="inferred from homology"/>
<evidence type="ECO:0000313" key="11">
    <source>
        <dbReference type="Proteomes" id="UP000288215"/>
    </source>
</evidence>
<evidence type="ECO:0000256" key="2">
    <source>
        <dbReference type="ARBA" id="ARBA00008896"/>
    </source>
</evidence>
<dbReference type="InterPro" id="IPR006132">
    <property type="entry name" value="Asp/Orn_carbamoyltranf_P-bd"/>
</dbReference>
<feature type="domain" description="Aspartate/ornithine carbamoyltransferase Asp/Orn-binding" evidence="8">
    <location>
        <begin position="160"/>
        <end position="309"/>
    </location>
</feature>
<comment type="subunit">
    <text evidence="7">Heterooligomer of catalytic and regulatory chains.</text>
</comment>
<keyword evidence="3 7" id="KW-0808">Transferase</keyword>
<evidence type="ECO:0000256" key="5">
    <source>
        <dbReference type="ARBA" id="ARBA00043884"/>
    </source>
</evidence>
<comment type="pathway">
    <text evidence="1 7">Pyrimidine metabolism; UMP biosynthesis via de novo pathway; (S)-dihydroorotate from bicarbonate: step 2/3.</text>
</comment>
<dbReference type="GO" id="GO:0006520">
    <property type="term" value="P:amino acid metabolic process"/>
    <property type="evidence" value="ECO:0007669"/>
    <property type="project" value="InterPro"/>
</dbReference>
<dbReference type="Pfam" id="PF00185">
    <property type="entry name" value="OTCace"/>
    <property type="match status" value="1"/>
</dbReference>
<dbReference type="PANTHER" id="PTHR45753:SF6">
    <property type="entry name" value="ASPARTATE CARBAMOYLTRANSFERASE"/>
    <property type="match status" value="1"/>
</dbReference>
<evidence type="ECO:0000259" key="8">
    <source>
        <dbReference type="Pfam" id="PF00185"/>
    </source>
</evidence>
<evidence type="ECO:0000256" key="4">
    <source>
        <dbReference type="ARBA" id="ARBA00022975"/>
    </source>
</evidence>
<dbReference type="Pfam" id="PF02729">
    <property type="entry name" value="OTCace_N"/>
    <property type="match status" value="1"/>
</dbReference>
<comment type="function">
    <text evidence="5 7">Catalyzes the condensation of carbamoyl phosphate and aspartate to form carbamoyl aspartate and inorganic phosphate, the committed step in the de novo pyrimidine nucleotide biosynthesis pathway.</text>
</comment>
<dbReference type="Gene3D" id="3.40.50.1370">
    <property type="entry name" value="Aspartate/ornithine carbamoyltransferase"/>
    <property type="match status" value="2"/>
</dbReference>
<evidence type="ECO:0000256" key="6">
    <source>
        <dbReference type="ARBA" id="ARBA00048859"/>
    </source>
</evidence>
<dbReference type="InterPro" id="IPR006131">
    <property type="entry name" value="Asp_carbamoyltransf_Asp/Orn-bd"/>
</dbReference>
<comment type="caution">
    <text evidence="10">The sequence shown here is derived from an EMBL/GenBank/DDBJ whole genome shotgun (WGS) entry which is preliminary data.</text>
</comment>
<protein>
    <recommendedName>
        <fullName evidence="7">Aspartate carbamoyltransferase</fullName>
        <ecNumber evidence="7">2.1.3.2</ecNumber>
    </recommendedName>
    <alternativeName>
        <fullName evidence="7">Aspartate transcarbamylase</fullName>
        <shortName evidence="7">ATCase</shortName>
    </alternativeName>
</protein>
<feature type="binding site" evidence="7">
    <location>
        <position position="144"/>
    </location>
    <ligand>
        <name>carbamoyl phosphate</name>
        <dbReference type="ChEBI" id="CHEBI:58228"/>
    </ligand>
</feature>
<dbReference type="PRINTS" id="PR00100">
    <property type="entry name" value="AOTCASE"/>
</dbReference>
<dbReference type="GO" id="GO:0006207">
    <property type="term" value="P:'de novo' pyrimidine nucleobase biosynthetic process"/>
    <property type="evidence" value="ECO:0007669"/>
    <property type="project" value="InterPro"/>
</dbReference>
<dbReference type="Proteomes" id="UP000288215">
    <property type="component" value="Unassembled WGS sequence"/>
</dbReference>
<dbReference type="PANTHER" id="PTHR45753">
    <property type="entry name" value="ORNITHINE CARBAMOYLTRANSFERASE, MITOCHONDRIAL"/>
    <property type="match status" value="1"/>
</dbReference>
<dbReference type="NCBIfam" id="TIGR00670">
    <property type="entry name" value="asp_carb_tr"/>
    <property type="match status" value="1"/>
</dbReference>
<evidence type="ECO:0000259" key="9">
    <source>
        <dbReference type="Pfam" id="PF02729"/>
    </source>
</evidence>
<sequence>MGFMNRDIVSIRDFSREDLDSIFGVARRMEKEGYDRGLLKGKRISLLFYEPSTRTRLSFQAAAQSLGADTVWFAGVEGTSVMKGETLKDTIETVANYADAIVIRHPYDGAARWAADITSRRAARGEKKVPVINGGDGRNEHPTQTMLDLYTIAQSQGRIDGLTIAMVGDLKYGRTVHSLAYALGLYSCRIRLVAPEQLQMPHHIISYLASRGVECTLHTSIEEVIGEADILYMTRIQRERFPDENEYNKVRGVYRVTRKTLQPAKPTMRVMHPLPRVDEISVDVDDDSRSYYFKQAGNGVPIRAALLAMVLGGIS</sequence>
<evidence type="ECO:0000256" key="3">
    <source>
        <dbReference type="ARBA" id="ARBA00022679"/>
    </source>
</evidence>
<gene>
    <name evidence="7" type="primary">pyrB</name>
    <name evidence="10" type="ORF">Metus_1459</name>
</gene>
<dbReference type="PROSITE" id="PS00097">
    <property type="entry name" value="CARBAMOYLTRANSFERASE"/>
    <property type="match status" value="1"/>
</dbReference>
<dbReference type="SUPFAM" id="SSF53671">
    <property type="entry name" value="Aspartate/ornithine carbamoyltransferase"/>
    <property type="match status" value="1"/>
</dbReference>
<feature type="binding site" evidence="7">
    <location>
        <position position="54"/>
    </location>
    <ligand>
        <name>carbamoyl phosphate</name>
        <dbReference type="ChEBI" id="CHEBI:58228"/>
    </ligand>
</feature>
<dbReference type="HAMAP" id="MF_00001">
    <property type="entry name" value="Asp_carb_tr"/>
    <property type="match status" value="1"/>
</dbReference>
<feature type="domain" description="Aspartate/ornithine carbamoyltransferase carbamoyl-P binding" evidence="9">
    <location>
        <begin position="6"/>
        <end position="153"/>
    </location>
</feature>
<feature type="binding site" evidence="7">
    <location>
        <position position="174"/>
    </location>
    <ligand>
        <name>L-aspartate</name>
        <dbReference type="ChEBI" id="CHEBI:29991"/>
    </ligand>
</feature>
<accession>A0A444L7B8</accession>
<dbReference type="InterPro" id="IPR036901">
    <property type="entry name" value="Asp/Orn_carbamoylTrfase_sf"/>
</dbReference>
<feature type="binding site" evidence="7">
    <location>
        <position position="141"/>
    </location>
    <ligand>
        <name>carbamoyl phosphate</name>
        <dbReference type="ChEBI" id="CHEBI:58228"/>
    </ligand>
</feature>
<dbReference type="UniPathway" id="UPA00070">
    <property type="reaction ID" value="UER00116"/>
</dbReference>
<dbReference type="GO" id="GO:0044205">
    <property type="term" value="P:'de novo' UMP biosynthetic process"/>
    <property type="evidence" value="ECO:0007669"/>
    <property type="project" value="UniProtKB-UniRule"/>
</dbReference>
<dbReference type="EMBL" id="RXGA01000003">
    <property type="protein sequence ID" value="RWX73485.1"/>
    <property type="molecule type" value="Genomic_DNA"/>
</dbReference>
<dbReference type="InterPro" id="IPR006130">
    <property type="entry name" value="Asp/Orn_carbamoylTrfase"/>
</dbReference>